<organism evidence="14 15">
    <name type="scientific">Mycoplasma suis (strain Illinois)</name>
    <dbReference type="NCBI Taxonomy" id="768700"/>
    <lineage>
        <taxon>Bacteria</taxon>
        <taxon>Bacillati</taxon>
        <taxon>Mycoplasmatota</taxon>
        <taxon>Mollicutes</taxon>
        <taxon>Mycoplasmataceae</taxon>
        <taxon>Mycoplasma</taxon>
    </lineage>
</organism>
<protein>
    <recommendedName>
        <fullName evidence="3">GMP synthase (glutamine-hydrolyzing)</fullName>
        <ecNumber evidence="3">6.3.5.2</ecNumber>
    </recommendedName>
    <alternativeName>
        <fullName evidence="10">Glutamine amidotransferase</fullName>
    </alternativeName>
</protein>
<dbReference type="Pfam" id="PF00117">
    <property type="entry name" value="GATase"/>
    <property type="match status" value="1"/>
</dbReference>
<evidence type="ECO:0000256" key="12">
    <source>
        <dbReference type="SAM" id="Coils"/>
    </source>
</evidence>
<dbReference type="PANTHER" id="PTHR11922:SF2">
    <property type="entry name" value="GMP SYNTHASE [GLUTAMINE-HYDROLYZING]"/>
    <property type="match status" value="1"/>
</dbReference>
<dbReference type="HOGENOM" id="CLU_014340_0_5_14"/>
<keyword evidence="6 11" id="KW-0332">GMP biosynthesis</keyword>
<evidence type="ECO:0000256" key="11">
    <source>
        <dbReference type="PROSITE-ProRule" id="PRU00886"/>
    </source>
</evidence>
<comment type="function">
    <text evidence="1">Catalyzes the synthesis of GMP from XMP.</text>
</comment>
<accession>F0QR95</accession>
<dbReference type="SUPFAM" id="SSF52402">
    <property type="entry name" value="Adenine nucleotide alpha hydrolases-like"/>
    <property type="match status" value="1"/>
</dbReference>
<dbReference type="PANTHER" id="PTHR11922">
    <property type="entry name" value="GMP SYNTHASE-RELATED"/>
    <property type="match status" value="1"/>
</dbReference>
<keyword evidence="5 11" id="KW-0547">Nucleotide-binding</keyword>
<dbReference type="InterPro" id="IPR025777">
    <property type="entry name" value="GMPS_ATP_PPase_dom"/>
</dbReference>
<keyword evidence="12" id="KW-0175">Coiled coil</keyword>
<dbReference type="InterPro" id="IPR017926">
    <property type="entry name" value="GATASE"/>
</dbReference>
<dbReference type="GO" id="GO:0003921">
    <property type="term" value="F:GMP synthase activity"/>
    <property type="evidence" value="ECO:0007669"/>
    <property type="project" value="InterPro"/>
</dbReference>
<evidence type="ECO:0000256" key="10">
    <source>
        <dbReference type="ARBA" id="ARBA00031356"/>
    </source>
</evidence>
<keyword evidence="4 14" id="KW-0436">Ligase</keyword>
<dbReference type="EMBL" id="CP002525">
    <property type="protein sequence ID" value="ADX98015.1"/>
    <property type="molecule type" value="Genomic_DNA"/>
</dbReference>
<dbReference type="RefSeq" id="WP_013609114.1">
    <property type="nucleotide sequence ID" value="NC_015155.1"/>
</dbReference>
<dbReference type="SUPFAM" id="SSF54810">
    <property type="entry name" value="GMP synthetase C-terminal dimerisation domain"/>
    <property type="match status" value="1"/>
</dbReference>
<keyword evidence="8 11" id="KW-0067">ATP-binding</keyword>
<evidence type="ECO:0000256" key="3">
    <source>
        <dbReference type="ARBA" id="ARBA00012746"/>
    </source>
</evidence>
<evidence type="ECO:0000313" key="14">
    <source>
        <dbReference type="EMBL" id="ADX98015.1"/>
    </source>
</evidence>
<proteinExistence type="predicted"/>
<dbReference type="AlphaFoldDB" id="F0QR95"/>
<evidence type="ECO:0000256" key="4">
    <source>
        <dbReference type="ARBA" id="ARBA00022598"/>
    </source>
</evidence>
<dbReference type="Proteomes" id="UP000007484">
    <property type="component" value="Chromosome"/>
</dbReference>
<dbReference type="PROSITE" id="PS51273">
    <property type="entry name" value="GATASE_TYPE_1"/>
    <property type="match status" value="1"/>
</dbReference>
<evidence type="ECO:0000256" key="2">
    <source>
        <dbReference type="ARBA" id="ARBA00005153"/>
    </source>
</evidence>
<feature type="binding site" evidence="11">
    <location>
        <begin position="245"/>
        <end position="251"/>
    </location>
    <ligand>
        <name>ATP</name>
        <dbReference type="ChEBI" id="CHEBI:30616"/>
    </ligand>
</feature>
<dbReference type="STRING" id="768700.MSU_0479"/>
<evidence type="ECO:0000259" key="13">
    <source>
        <dbReference type="PROSITE" id="PS51553"/>
    </source>
</evidence>
<dbReference type="EC" id="6.3.5.2" evidence="3"/>
<evidence type="ECO:0000256" key="6">
    <source>
        <dbReference type="ARBA" id="ARBA00022749"/>
    </source>
</evidence>
<dbReference type="Gene3D" id="3.30.300.10">
    <property type="match status" value="1"/>
</dbReference>
<keyword evidence="9" id="KW-0315">Glutamine amidotransferase</keyword>
<reference evidence="14 15" key="1">
    <citation type="journal article" date="2011" name="J. Bacteriol.">
        <title>Complete genome sequences of two hemotropic Mycoplasmas, Mycoplasma haemofelis strain Ohio2 and Mycoplasma suis strain Illinois.</title>
        <authorList>
            <person name="Messick J.B."/>
            <person name="Santos A.P."/>
            <person name="Guimaraes A.M."/>
        </authorList>
    </citation>
    <scope>NUCLEOTIDE SEQUENCE [LARGE SCALE GENOMIC DNA]</scope>
    <source>
        <strain evidence="14 15">Illinois</strain>
    </source>
</reference>
<dbReference type="NCBIfam" id="NF000848">
    <property type="entry name" value="PRK00074.1"/>
    <property type="match status" value="1"/>
</dbReference>
<dbReference type="UniPathway" id="UPA00189">
    <property type="reaction ID" value="UER00296"/>
</dbReference>
<dbReference type="Pfam" id="PF00958">
    <property type="entry name" value="GMP_synt_C"/>
    <property type="match status" value="1"/>
</dbReference>
<evidence type="ECO:0000256" key="8">
    <source>
        <dbReference type="ARBA" id="ARBA00022840"/>
    </source>
</evidence>
<evidence type="ECO:0000313" key="15">
    <source>
        <dbReference type="Proteomes" id="UP000007484"/>
    </source>
</evidence>
<evidence type="ECO:0000256" key="9">
    <source>
        <dbReference type="ARBA" id="ARBA00022962"/>
    </source>
</evidence>
<dbReference type="Gene3D" id="3.40.50.620">
    <property type="entry name" value="HUPs"/>
    <property type="match status" value="1"/>
</dbReference>
<dbReference type="GO" id="GO:0005829">
    <property type="term" value="C:cytosol"/>
    <property type="evidence" value="ECO:0007669"/>
    <property type="project" value="TreeGrafter"/>
</dbReference>
<keyword evidence="15" id="KW-1185">Reference proteome</keyword>
<evidence type="ECO:0000256" key="7">
    <source>
        <dbReference type="ARBA" id="ARBA00022755"/>
    </source>
</evidence>
<dbReference type="KEGG" id="mss:MSU_0479"/>
<dbReference type="Gene3D" id="3.40.50.880">
    <property type="match status" value="1"/>
</dbReference>
<feature type="coiled-coil region" evidence="12">
    <location>
        <begin position="210"/>
        <end position="241"/>
    </location>
</feature>
<dbReference type="InterPro" id="IPR001674">
    <property type="entry name" value="GMP_synth_C"/>
</dbReference>
<dbReference type="CDD" id="cd01997">
    <property type="entry name" value="GMP_synthase_C"/>
    <property type="match status" value="1"/>
</dbReference>
<dbReference type="PRINTS" id="PR00096">
    <property type="entry name" value="GATASE"/>
</dbReference>
<evidence type="ECO:0000256" key="5">
    <source>
        <dbReference type="ARBA" id="ARBA00022741"/>
    </source>
</evidence>
<evidence type="ECO:0000256" key="1">
    <source>
        <dbReference type="ARBA" id="ARBA00002332"/>
    </source>
</evidence>
<dbReference type="InterPro" id="IPR014729">
    <property type="entry name" value="Rossmann-like_a/b/a_fold"/>
</dbReference>
<dbReference type="SUPFAM" id="SSF52317">
    <property type="entry name" value="Class I glutamine amidotransferase-like"/>
    <property type="match status" value="1"/>
</dbReference>
<dbReference type="InterPro" id="IPR029062">
    <property type="entry name" value="Class_I_gatase-like"/>
</dbReference>
<keyword evidence="7 11" id="KW-0658">Purine biosynthesis</keyword>
<gene>
    <name evidence="14" type="primary">guaA</name>
    <name evidence="14" type="ordered locus">MSU_0479</name>
</gene>
<sequence>MSVNLSSKRENKVLFIDLGSQYSCVLERKLKSLGCNITKYFFEEEKVPPEEFTFSNFGVVFLSGSPASVSEVDDKAGYSWLKNEIISSKQVPIMGICFGMQLIHHFFGGKIEQVDPLFGESQIERERNHPLFLNIPQKFKIWGSFNESVTKLGHGFYSLANRGKISMISSHVTRSIYTIQFHPELNETEFGDQLFRNFLVEISNVELEENNKEIDNSREINSKIEALREKYKEQLKDARILVALSGGLDSSVLIHFLAEMTIDRNIYPVYISTGLVPKEKEEKVIKYFANKFSNFRVVSWEDSIFNDLKSVTSPEEKRKIIAQKFKKTFDEIYEQEVKRNITHLAQGTIYSDVIESGKLSSKYSKIKTHHNVEMVKNESSLPYKVVEPLSDLFKDQVRMLGARLNLPAFLLSQQPFPGPGLAIRVIGEVTKEKVELISSLHDFMEREFIERKIGKYSDQHFPILLPGQAVGVKGDQRVYGNAVVLRAVKTIDFMSANVSQIPLSELVSLANKMVSKFPQVSRVLFDLTTKPGGTIEWE</sequence>
<feature type="domain" description="GMPS ATP-PPase" evidence="13">
    <location>
        <begin position="218"/>
        <end position="413"/>
    </location>
</feature>
<comment type="pathway">
    <text evidence="2">Purine metabolism; GMP biosynthesis; GMP from XMP (L-Gln route): step 1/1.</text>
</comment>
<name>F0QR95_MYCSL</name>
<dbReference type="GO" id="GO:0005524">
    <property type="term" value="F:ATP binding"/>
    <property type="evidence" value="ECO:0007669"/>
    <property type="project" value="UniProtKB-UniRule"/>
</dbReference>
<dbReference type="PROSITE" id="PS51553">
    <property type="entry name" value="GMPS_ATP_PPASE"/>
    <property type="match status" value="1"/>
</dbReference>